<keyword evidence="3" id="KW-0131">Cell cycle</keyword>
<dbReference type="GO" id="GO:0005680">
    <property type="term" value="C:anaphase-promoting complex"/>
    <property type="evidence" value="ECO:0007669"/>
    <property type="project" value="TreeGrafter"/>
</dbReference>
<dbReference type="Proteomes" id="UP000051530">
    <property type="component" value="Unassembled WGS sequence"/>
</dbReference>
<gene>
    <name evidence="3" type="ORF">M153_34390001706</name>
</gene>
<evidence type="ECO:0000256" key="2">
    <source>
        <dbReference type="ARBA" id="ARBA00038210"/>
    </source>
</evidence>
<dbReference type="SUPFAM" id="SSF48452">
    <property type="entry name" value="TPR-like"/>
    <property type="match status" value="1"/>
</dbReference>
<evidence type="ECO:0000313" key="4">
    <source>
        <dbReference type="Proteomes" id="UP000051530"/>
    </source>
</evidence>
<proteinExistence type="inferred from homology"/>
<comment type="similarity">
    <text evidence="2">Belongs to the APC3/CDC27 family.</text>
</comment>
<comment type="caution">
    <text evidence="3">The sequence shown here is derived from an EMBL/GenBank/DDBJ whole genome shotgun (WGS) entry which is preliminary data.</text>
</comment>
<feature type="non-terminal residue" evidence="3">
    <location>
        <position position="1"/>
    </location>
</feature>
<keyword evidence="1" id="KW-0802">TPR repeat</keyword>
<name>A0A0R0M2U8_9MICR</name>
<keyword evidence="3" id="KW-0132">Cell division</keyword>
<reference evidence="3 4" key="1">
    <citation type="submission" date="2015-07" db="EMBL/GenBank/DDBJ databases">
        <title>The genome of Pseudoloma neurophilia, a relevant intracellular parasite of the zebrafish.</title>
        <authorList>
            <person name="Ndikumana S."/>
            <person name="Pelin A."/>
            <person name="Sanders J."/>
            <person name="Corradi N."/>
        </authorList>
    </citation>
    <scope>NUCLEOTIDE SEQUENCE [LARGE SCALE GENOMIC DNA]</scope>
    <source>
        <strain evidence="3 4">MK1</strain>
    </source>
</reference>
<dbReference type="AlphaFoldDB" id="A0A0R0M2U8"/>
<dbReference type="GO" id="GO:0005737">
    <property type="term" value="C:cytoplasm"/>
    <property type="evidence" value="ECO:0007669"/>
    <property type="project" value="TreeGrafter"/>
</dbReference>
<dbReference type="Gene3D" id="1.25.40.10">
    <property type="entry name" value="Tetratricopeptide repeat domain"/>
    <property type="match status" value="1"/>
</dbReference>
<sequence length="491" mass="57123">NKNSANSDSANLKPEELTAIRFKALRNDLLDFLTNPTYSNPLIAQHKTKLINIQEKLHPSGTIFTSIHFLQSCATILFHNYYTDQANFIFTFLYDLNCLNKTYQTIWSTILWLKREKEQLGIVARKAVLTQGNLPDLDITSIKQLNDEENTSLKQLNDENTTSFKQLKDDTTTSFKQLNNDTTTTSFKQHSLDTATTTSFKQHSLTTTTLKQKITYNMSETWIILSNYFSLCSDHNRSVICLKKGINTDNLKDRSIFYYPYLLLAHELMIKHDYEKATKFFYKTLRMNHNSYSAMYGIGMVMLKTSQYDYSGSNQNIEILSNNEDENINISEYTTAKHFFKKSIKIVPSNKAIRFMLIRHMVKIRELKEVLKEILEYFKENTPIQNGNESSKRFLTSDFKDELNEMIMSDILKKDLNEIFILIQKSNLKDEYTDSILLEFVEVLCLFKLYKIGDKILRTTKNSNQAYKKRREMVDVGLSGNMGNIGNMIFK</sequence>
<evidence type="ECO:0000256" key="1">
    <source>
        <dbReference type="ARBA" id="ARBA00022803"/>
    </source>
</evidence>
<dbReference type="EMBL" id="LGUB01000742">
    <property type="protein sequence ID" value="KRH92699.1"/>
    <property type="molecule type" value="Genomic_DNA"/>
</dbReference>
<organism evidence="3 4">
    <name type="scientific">Pseudoloma neurophilia</name>
    <dbReference type="NCBI Taxonomy" id="146866"/>
    <lineage>
        <taxon>Eukaryota</taxon>
        <taxon>Fungi</taxon>
        <taxon>Fungi incertae sedis</taxon>
        <taxon>Microsporidia</taxon>
        <taxon>Pseudoloma</taxon>
    </lineage>
</organism>
<dbReference type="GO" id="GO:0007091">
    <property type="term" value="P:metaphase/anaphase transition of mitotic cell cycle"/>
    <property type="evidence" value="ECO:0007669"/>
    <property type="project" value="TreeGrafter"/>
</dbReference>
<evidence type="ECO:0000313" key="3">
    <source>
        <dbReference type="EMBL" id="KRH92699.1"/>
    </source>
</evidence>
<dbReference type="GO" id="GO:0051301">
    <property type="term" value="P:cell division"/>
    <property type="evidence" value="ECO:0007669"/>
    <property type="project" value="UniProtKB-KW"/>
</dbReference>
<dbReference type="PANTHER" id="PTHR12558:SF13">
    <property type="entry name" value="CELL DIVISION CYCLE PROTEIN 27 HOMOLOG"/>
    <property type="match status" value="1"/>
</dbReference>
<dbReference type="InterPro" id="IPR011990">
    <property type="entry name" value="TPR-like_helical_dom_sf"/>
</dbReference>
<keyword evidence="4" id="KW-1185">Reference proteome</keyword>
<dbReference type="OrthoDB" id="10248520at2759"/>
<accession>A0A0R0M2U8</accession>
<keyword evidence="3" id="KW-0238">DNA-binding</keyword>
<dbReference type="GO" id="GO:0003677">
    <property type="term" value="F:DNA binding"/>
    <property type="evidence" value="ECO:0007669"/>
    <property type="project" value="UniProtKB-KW"/>
</dbReference>
<dbReference type="GO" id="GO:0016567">
    <property type="term" value="P:protein ubiquitination"/>
    <property type="evidence" value="ECO:0007669"/>
    <property type="project" value="TreeGrafter"/>
</dbReference>
<dbReference type="VEuPathDB" id="MicrosporidiaDB:M153_34390001706"/>
<dbReference type="PANTHER" id="PTHR12558">
    <property type="entry name" value="CELL DIVISION CYCLE 16,23,27"/>
    <property type="match status" value="1"/>
</dbReference>
<protein>
    <submittedName>
        <fullName evidence="3">DNA-binding cell division cycle control protein</fullName>
    </submittedName>
</protein>
<dbReference type="GO" id="GO:0031145">
    <property type="term" value="P:anaphase-promoting complex-dependent catabolic process"/>
    <property type="evidence" value="ECO:0007669"/>
    <property type="project" value="TreeGrafter"/>
</dbReference>